<dbReference type="InterPro" id="IPR003613">
    <property type="entry name" value="Ubox_domain"/>
</dbReference>
<comment type="pathway">
    <text evidence="1">Protein modification; protein ubiquitination.</text>
</comment>
<gene>
    <name evidence="4" type="ORF">KI387_029862</name>
</gene>
<organism evidence="4 5">
    <name type="scientific">Taxus chinensis</name>
    <name type="common">Chinese yew</name>
    <name type="synonym">Taxus wallichiana var. chinensis</name>
    <dbReference type="NCBI Taxonomy" id="29808"/>
    <lineage>
        <taxon>Eukaryota</taxon>
        <taxon>Viridiplantae</taxon>
        <taxon>Streptophyta</taxon>
        <taxon>Embryophyta</taxon>
        <taxon>Tracheophyta</taxon>
        <taxon>Spermatophyta</taxon>
        <taxon>Pinopsida</taxon>
        <taxon>Pinidae</taxon>
        <taxon>Conifers II</taxon>
        <taxon>Cupressales</taxon>
        <taxon>Taxaceae</taxon>
        <taxon>Taxus</taxon>
    </lineage>
</organism>
<evidence type="ECO:0000259" key="3">
    <source>
        <dbReference type="PROSITE" id="PS51698"/>
    </source>
</evidence>
<dbReference type="PROSITE" id="PS51698">
    <property type="entry name" value="U_BOX"/>
    <property type="match status" value="1"/>
</dbReference>
<feature type="non-terminal residue" evidence="4">
    <location>
        <position position="185"/>
    </location>
</feature>
<keyword evidence="5" id="KW-1185">Reference proteome</keyword>
<dbReference type="InterPro" id="IPR057649">
    <property type="entry name" value="PUB62-63_C"/>
</dbReference>
<dbReference type="InterPro" id="IPR013083">
    <property type="entry name" value="Znf_RING/FYVE/PHD"/>
</dbReference>
<feature type="non-terminal residue" evidence="4">
    <location>
        <position position="1"/>
    </location>
</feature>
<proteinExistence type="predicted"/>
<dbReference type="EMBL" id="JAHRHJ020000010">
    <property type="protein sequence ID" value="KAH9298180.1"/>
    <property type="molecule type" value="Genomic_DNA"/>
</dbReference>
<dbReference type="Gene3D" id="3.30.40.10">
    <property type="entry name" value="Zinc/RING finger domain, C3HC4 (zinc finger)"/>
    <property type="match status" value="1"/>
</dbReference>
<dbReference type="PANTHER" id="PTHR33644">
    <property type="entry name" value="U-BOX DOMAIN-CONTAINING PROTEIN 62-RELATED"/>
    <property type="match status" value="1"/>
</dbReference>
<accession>A0AA38FDR3</accession>
<name>A0AA38FDR3_TAXCH</name>
<sequence>NYYTQLLQSTAPLAHKDAGVDEGAALADKKGTIAATESPETSLRSILSDPITGALMDDATILSCGHSFGSGGLQQILESGTCCSCGHDVTNDAVAPNHALRAAVQAYRREEEFQSMSSKSAKRRRDKLEQDKIGFSDTVLMDCSRGKGVQFPFVVNDRVIIKGNKRTPERFVGREAVITTQCLNG</sequence>
<dbReference type="GO" id="GO:0016567">
    <property type="term" value="P:protein ubiquitination"/>
    <property type="evidence" value="ECO:0007669"/>
    <property type="project" value="InterPro"/>
</dbReference>
<evidence type="ECO:0000256" key="2">
    <source>
        <dbReference type="ARBA" id="ARBA00022679"/>
    </source>
</evidence>
<dbReference type="PANTHER" id="PTHR33644:SF5">
    <property type="entry name" value="U-BOX DOMAIN-CONTAINING PROTEIN 62"/>
    <property type="match status" value="1"/>
</dbReference>
<dbReference type="GO" id="GO:0004842">
    <property type="term" value="F:ubiquitin-protein transferase activity"/>
    <property type="evidence" value="ECO:0007669"/>
    <property type="project" value="InterPro"/>
</dbReference>
<dbReference type="AlphaFoldDB" id="A0AA38FDR3"/>
<dbReference type="Proteomes" id="UP000824469">
    <property type="component" value="Unassembled WGS sequence"/>
</dbReference>
<protein>
    <recommendedName>
        <fullName evidence="3">U-box domain-containing protein</fullName>
    </recommendedName>
</protein>
<dbReference type="SUPFAM" id="SSF57850">
    <property type="entry name" value="RING/U-box"/>
    <property type="match status" value="1"/>
</dbReference>
<dbReference type="Pfam" id="PF23112">
    <property type="entry name" value="PUB62-63_C"/>
    <property type="match status" value="1"/>
</dbReference>
<dbReference type="OMA" id="AIITAQC"/>
<evidence type="ECO:0000256" key="1">
    <source>
        <dbReference type="ARBA" id="ARBA00004906"/>
    </source>
</evidence>
<evidence type="ECO:0000313" key="4">
    <source>
        <dbReference type="EMBL" id="KAH9298180.1"/>
    </source>
</evidence>
<keyword evidence="2" id="KW-0808">Transferase</keyword>
<feature type="domain" description="U-box" evidence="3">
    <location>
        <begin position="42"/>
        <end position="114"/>
    </location>
</feature>
<evidence type="ECO:0000313" key="5">
    <source>
        <dbReference type="Proteomes" id="UP000824469"/>
    </source>
</evidence>
<reference evidence="4 5" key="1">
    <citation type="journal article" date="2021" name="Nat. Plants">
        <title>The Taxus genome provides insights into paclitaxel biosynthesis.</title>
        <authorList>
            <person name="Xiong X."/>
            <person name="Gou J."/>
            <person name="Liao Q."/>
            <person name="Li Y."/>
            <person name="Zhou Q."/>
            <person name="Bi G."/>
            <person name="Li C."/>
            <person name="Du R."/>
            <person name="Wang X."/>
            <person name="Sun T."/>
            <person name="Guo L."/>
            <person name="Liang H."/>
            <person name="Lu P."/>
            <person name="Wu Y."/>
            <person name="Zhang Z."/>
            <person name="Ro D.K."/>
            <person name="Shang Y."/>
            <person name="Huang S."/>
            <person name="Yan J."/>
        </authorList>
    </citation>
    <scope>NUCLEOTIDE SEQUENCE [LARGE SCALE GENOMIC DNA]</scope>
    <source>
        <strain evidence="4">Ta-2019</strain>
    </source>
</reference>
<comment type="caution">
    <text evidence="4">The sequence shown here is derived from an EMBL/GenBank/DDBJ whole genome shotgun (WGS) entry which is preliminary data.</text>
</comment>